<feature type="compositionally biased region" description="Polar residues" evidence="1">
    <location>
        <begin position="1"/>
        <end position="10"/>
    </location>
</feature>
<gene>
    <name evidence="2" type="ORF">Poly30_44270</name>
</gene>
<feature type="region of interest" description="Disordered" evidence="1">
    <location>
        <begin position="1"/>
        <end position="32"/>
    </location>
</feature>
<feature type="compositionally biased region" description="Gly residues" evidence="1">
    <location>
        <begin position="129"/>
        <end position="138"/>
    </location>
</feature>
<accession>A0A518EXQ7</accession>
<proteinExistence type="predicted"/>
<feature type="region of interest" description="Disordered" evidence="1">
    <location>
        <begin position="198"/>
        <end position="228"/>
    </location>
</feature>
<dbReference type="EMBL" id="CP036434">
    <property type="protein sequence ID" value="QDV08872.1"/>
    <property type="molecule type" value="Genomic_DNA"/>
</dbReference>
<reference evidence="2 3" key="1">
    <citation type="submission" date="2019-02" db="EMBL/GenBank/DDBJ databases">
        <title>Deep-cultivation of Planctomycetes and their phenomic and genomic characterization uncovers novel biology.</title>
        <authorList>
            <person name="Wiegand S."/>
            <person name="Jogler M."/>
            <person name="Boedeker C."/>
            <person name="Pinto D."/>
            <person name="Vollmers J."/>
            <person name="Rivas-Marin E."/>
            <person name="Kohn T."/>
            <person name="Peeters S.H."/>
            <person name="Heuer A."/>
            <person name="Rast P."/>
            <person name="Oberbeckmann S."/>
            <person name="Bunk B."/>
            <person name="Jeske O."/>
            <person name="Meyerdierks A."/>
            <person name="Storesund J.E."/>
            <person name="Kallscheuer N."/>
            <person name="Luecker S."/>
            <person name="Lage O.M."/>
            <person name="Pohl T."/>
            <person name="Merkel B.J."/>
            <person name="Hornburger P."/>
            <person name="Mueller R.-W."/>
            <person name="Bruemmer F."/>
            <person name="Labrenz M."/>
            <person name="Spormann A.M."/>
            <person name="Op den Camp H."/>
            <person name="Overmann J."/>
            <person name="Amann R."/>
            <person name="Jetten M.S.M."/>
            <person name="Mascher T."/>
            <person name="Medema M.H."/>
            <person name="Devos D.P."/>
            <person name="Kaster A.-K."/>
            <person name="Ovreas L."/>
            <person name="Rohde M."/>
            <person name="Galperin M.Y."/>
            <person name="Jogler C."/>
        </authorList>
    </citation>
    <scope>NUCLEOTIDE SEQUENCE [LARGE SCALE GENOMIC DNA]</scope>
    <source>
        <strain evidence="2 3">Poly30</strain>
    </source>
</reference>
<organism evidence="2 3">
    <name type="scientific">Saltatorellus ferox</name>
    <dbReference type="NCBI Taxonomy" id="2528018"/>
    <lineage>
        <taxon>Bacteria</taxon>
        <taxon>Pseudomonadati</taxon>
        <taxon>Planctomycetota</taxon>
        <taxon>Planctomycetia</taxon>
        <taxon>Planctomycetia incertae sedis</taxon>
        <taxon>Saltatorellus</taxon>
    </lineage>
</organism>
<evidence type="ECO:0000256" key="1">
    <source>
        <dbReference type="SAM" id="MobiDB-lite"/>
    </source>
</evidence>
<evidence type="ECO:0000313" key="3">
    <source>
        <dbReference type="Proteomes" id="UP000320390"/>
    </source>
</evidence>
<protein>
    <submittedName>
        <fullName evidence="2">Uncharacterized protein</fullName>
    </submittedName>
</protein>
<feature type="compositionally biased region" description="Basic residues" evidence="1">
    <location>
        <begin position="203"/>
        <end position="219"/>
    </location>
</feature>
<feature type="compositionally biased region" description="Basic and acidic residues" evidence="1">
    <location>
        <begin position="14"/>
        <end position="27"/>
    </location>
</feature>
<dbReference type="Proteomes" id="UP000320390">
    <property type="component" value="Chromosome"/>
</dbReference>
<name>A0A518EXQ7_9BACT</name>
<feature type="region of interest" description="Disordered" evidence="1">
    <location>
        <begin position="129"/>
        <end position="163"/>
    </location>
</feature>
<sequence length="283" mass="30979">MTEMSPSPTFSQRKSSESRSASRERAMRSLGIDHSPSRRTWLDFRSASAEELHVNDWSVASASLCTSSKRLRLTDCPSASKERLGLLAPGEDSPGGFRRHVGEFEEREVSLCLAELEGQQVVRIHLGDRGAGPGGPLGARGQSGALRQGNGNESQKGEGLNRTSRHGLEERIWMLMGSHGPPATPTWCSYSTIPRRPTPVAPARHRCHRRRPRPGRRGGTRSDPRPPRLSSWETWRIWVGFGTGVRRVSRCSLLFGVSVLLPQLGKFGLELANASRVGGSEAG</sequence>
<evidence type="ECO:0000313" key="2">
    <source>
        <dbReference type="EMBL" id="QDV08872.1"/>
    </source>
</evidence>
<dbReference type="AlphaFoldDB" id="A0A518EXQ7"/>
<keyword evidence="3" id="KW-1185">Reference proteome</keyword>